<dbReference type="RefSeq" id="WP_316019629.1">
    <property type="nucleotide sequence ID" value="NZ_JAWDID010000029.1"/>
</dbReference>
<reference evidence="2 3" key="1">
    <citation type="submission" date="2023-09" db="EMBL/GenBank/DDBJ databases">
        <title>Whole genome shotgun sequencing (WGS) of Bosea sp. ZW T0_25, isolated from stored onions (Allium cepa).</title>
        <authorList>
            <person name="Stoll D.A."/>
            <person name="Huch M."/>
        </authorList>
    </citation>
    <scope>NUCLEOTIDE SEQUENCE [LARGE SCALE GENOMIC DNA]</scope>
    <source>
        <strain evidence="2 3">ZW T0_25</strain>
    </source>
</reference>
<evidence type="ECO:0000313" key="3">
    <source>
        <dbReference type="Proteomes" id="UP001254257"/>
    </source>
</evidence>
<feature type="region of interest" description="Disordered" evidence="1">
    <location>
        <begin position="157"/>
        <end position="199"/>
    </location>
</feature>
<dbReference type="EMBL" id="JAWDID010000029">
    <property type="protein sequence ID" value="MDU0341819.1"/>
    <property type="molecule type" value="Genomic_DNA"/>
</dbReference>
<organism evidence="2 3">
    <name type="scientific">Bosea rubneri</name>
    <dbReference type="NCBI Taxonomy" id="3075434"/>
    <lineage>
        <taxon>Bacteria</taxon>
        <taxon>Pseudomonadati</taxon>
        <taxon>Pseudomonadota</taxon>
        <taxon>Alphaproteobacteria</taxon>
        <taxon>Hyphomicrobiales</taxon>
        <taxon>Boseaceae</taxon>
        <taxon>Bosea</taxon>
    </lineage>
</organism>
<keyword evidence="3" id="KW-1185">Reference proteome</keyword>
<feature type="compositionally biased region" description="Basic and acidic residues" evidence="1">
    <location>
        <begin position="157"/>
        <end position="181"/>
    </location>
</feature>
<evidence type="ECO:0000256" key="1">
    <source>
        <dbReference type="SAM" id="MobiDB-lite"/>
    </source>
</evidence>
<proteinExistence type="predicted"/>
<sequence length="297" mass="33893">MPAQPPDRIEIRTADDEAGAIVAFPYDATLVERFRARFPAARWSDETGAWFVPGTTAERRVAVWLQRELTEPLAFADERGRDAFAFDPIKSDYLEANGDLLVRTPFSRTVIDHLRGVPWAAWDREGKVWRIPFRSLEALRSCWLSVEIAARRAEPSERRRRREELKQSPEFAQVRRREAERRRKRLPVPASQLPPPGRPVMTARGIVVVTGSDGEVVDIGDAVEAGAQAEMGEVKVWVFWRSPTLEELIRTWPARREPGATERARGWWQPTLEDLRAARRKAKSLERASATRAARLP</sequence>
<accession>A0ABU3SAK4</accession>
<gene>
    <name evidence="2" type="ORF">RKE40_18100</name>
</gene>
<evidence type="ECO:0000313" key="2">
    <source>
        <dbReference type="EMBL" id="MDU0341819.1"/>
    </source>
</evidence>
<comment type="caution">
    <text evidence="2">The sequence shown here is derived from an EMBL/GenBank/DDBJ whole genome shotgun (WGS) entry which is preliminary data.</text>
</comment>
<dbReference type="Proteomes" id="UP001254257">
    <property type="component" value="Unassembled WGS sequence"/>
</dbReference>
<evidence type="ECO:0008006" key="4">
    <source>
        <dbReference type="Google" id="ProtNLM"/>
    </source>
</evidence>
<name>A0ABU3SAK4_9HYPH</name>
<protein>
    <recommendedName>
        <fullName evidence="4">HARP domain-containing protein</fullName>
    </recommendedName>
</protein>